<reference evidence="1" key="1">
    <citation type="submission" date="2022-10" db="EMBL/GenBank/DDBJ databases">
        <title>The complete genomes of actinobacterial strains from the NBC collection.</title>
        <authorList>
            <person name="Joergensen T.S."/>
            <person name="Alvarez Arevalo M."/>
            <person name="Sterndorff E.B."/>
            <person name="Faurdal D."/>
            <person name="Vuksanovic O."/>
            <person name="Mourched A.-S."/>
            <person name="Charusanti P."/>
            <person name="Shaw S."/>
            <person name="Blin K."/>
            <person name="Weber T."/>
        </authorList>
    </citation>
    <scope>NUCLEOTIDE SEQUENCE</scope>
    <source>
        <strain evidence="1">NBC_01432</strain>
    </source>
</reference>
<name>A0ABZ2A5U9_STRNV</name>
<dbReference type="EMBL" id="CP109495">
    <property type="protein sequence ID" value="WUX54090.1"/>
    <property type="molecule type" value="Genomic_DNA"/>
</dbReference>
<protein>
    <submittedName>
        <fullName evidence="1">Uncharacterized protein</fullName>
    </submittedName>
</protein>
<proteinExistence type="predicted"/>
<accession>A0ABZ2A5U9</accession>
<dbReference type="RefSeq" id="WP_329077704.1">
    <property type="nucleotide sequence ID" value="NZ_CP108849.2"/>
</dbReference>
<dbReference type="Proteomes" id="UP001432209">
    <property type="component" value="Chromosome"/>
</dbReference>
<sequence length="67" mass="7000">MSKPSISEIAAFLTDLRAVRTGVGDPAALAVRKAELLERIAAASPDDIEAAEVARVARRAADLARGQ</sequence>
<dbReference type="GeneID" id="91342964"/>
<evidence type="ECO:0000313" key="2">
    <source>
        <dbReference type="Proteomes" id="UP001432209"/>
    </source>
</evidence>
<evidence type="ECO:0000313" key="1">
    <source>
        <dbReference type="EMBL" id="WUX54090.1"/>
    </source>
</evidence>
<keyword evidence="2" id="KW-1185">Reference proteome</keyword>
<gene>
    <name evidence="1" type="ORF">OG442_22390</name>
</gene>
<organism evidence="1 2">
    <name type="scientific">Streptomyces niveus</name>
    <name type="common">Streptomyces spheroides</name>
    <dbReference type="NCBI Taxonomy" id="193462"/>
    <lineage>
        <taxon>Bacteria</taxon>
        <taxon>Bacillati</taxon>
        <taxon>Actinomycetota</taxon>
        <taxon>Actinomycetes</taxon>
        <taxon>Kitasatosporales</taxon>
        <taxon>Streptomycetaceae</taxon>
        <taxon>Streptomyces</taxon>
    </lineage>
</organism>